<name>A0A7U7J4I3_9GAMM</name>
<gene>
    <name evidence="1" type="ORF">BN874_220046</name>
</gene>
<accession>A0A7U7J4I3</accession>
<reference evidence="1 2" key="1">
    <citation type="journal article" date="2014" name="ISME J.">
        <title>Candidatus Competibacter-lineage genomes retrieved from metagenomes reveal functional metabolic diversity.</title>
        <authorList>
            <person name="McIlroy S.J."/>
            <person name="Albertsen M."/>
            <person name="Andresen E.K."/>
            <person name="Saunders A.M."/>
            <person name="Kristiansen R."/>
            <person name="Stokholm-Bjerregaard M."/>
            <person name="Nielsen K.L."/>
            <person name="Nielsen P.H."/>
        </authorList>
    </citation>
    <scope>NUCLEOTIDE SEQUENCE [LARGE SCALE GENOMIC DNA]</scope>
    <source>
        <strain evidence="1 2">Run_B_J11</strain>
    </source>
</reference>
<evidence type="ECO:0000313" key="2">
    <source>
        <dbReference type="Proteomes" id="UP000019184"/>
    </source>
</evidence>
<dbReference type="EMBL" id="CBTK010000135">
    <property type="protein sequence ID" value="CDH45276.1"/>
    <property type="molecule type" value="Genomic_DNA"/>
</dbReference>
<organism evidence="1 2">
    <name type="scientific">Candidatus Contendobacter odensis Run_B_J11</name>
    <dbReference type="NCBI Taxonomy" id="1400861"/>
    <lineage>
        <taxon>Bacteria</taxon>
        <taxon>Pseudomonadati</taxon>
        <taxon>Pseudomonadota</taxon>
        <taxon>Gammaproteobacteria</taxon>
        <taxon>Candidatus Competibacteraceae</taxon>
        <taxon>Candidatus Contendibacter</taxon>
    </lineage>
</organism>
<sequence length="98" mass="11524">MARYSFRPTDFTWPRAFLSFQHLIAVFHNIKRRGHRFKPPTPGILFCIATKIHLWCHYYVVGEASPSVKSNGLSTKIQSDAVRSLMVRTQRQRDKEQY</sequence>
<proteinExistence type="predicted"/>
<evidence type="ECO:0000313" key="1">
    <source>
        <dbReference type="EMBL" id="CDH45276.1"/>
    </source>
</evidence>
<comment type="caution">
    <text evidence="1">The sequence shown here is derived from an EMBL/GenBank/DDBJ whole genome shotgun (WGS) entry which is preliminary data.</text>
</comment>
<keyword evidence="2" id="KW-1185">Reference proteome</keyword>
<dbReference type="AlphaFoldDB" id="A0A7U7J4I3"/>
<dbReference type="Proteomes" id="UP000019184">
    <property type="component" value="Unassembled WGS sequence"/>
</dbReference>
<protein>
    <submittedName>
        <fullName evidence="1">Uncharacterized protein</fullName>
    </submittedName>
</protein>